<dbReference type="InterPro" id="IPR032508">
    <property type="entry name" value="FecR_C"/>
</dbReference>
<proteinExistence type="predicted"/>
<evidence type="ECO:0000313" key="4">
    <source>
        <dbReference type="EMBL" id="MBL1408088.1"/>
    </source>
</evidence>
<keyword evidence="1" id="KW-0812">Transmembrane</keyword>
<dbReference type="Proteomes" id="UP000625283">
    <property type="component" value="Unassembled WGS sequence"/>
</dbReference>
<evidence type="ECO:0000313" key="5">
    <source>
        <dbReference type="Proteomes" id="UP000625283"/>
    </source>
</evidence>
<keyword evidence="5" id="KW-1185">Reference proteome</keyword>
<dbReference type="Pfam" id="PF16344">
    <property type="entry name" value="FecR_C"/>
    <property type="match status" value="1"/>
</dbReference>
<sequence length="391" mass="44579">MEEKRLRELISKYHNGQCTEQEYHELQEVLADPVQHDLLENYYDNLQPQEKVPEVNLYGSDRILKNVWNDNRVGQQRKARRIDQKQTIPYYKIAVAVLLILGSVIWWYPKSKVGDLVARTGSEVVHGQDRAQIQLDDGRIFDLDSLSGGAELMDKGFYLTNGEGKEMVFRYSPTGTSTGSLKYHTLSTPKGGQFKLELPDGTLVWLNAESKVSFPAHFLDRERIVKCEGEVYFEVAKRTIADKQIPFKVITKDQELEVLGTTFNISSYGSTVVTTLVEGRVSLKDHHGQVFLEPNQQAVFDKSFEIKAIDPMYAVAWKDGDFAFHKSKIEDVMAAVSRWYDVEIHFEGDFSKDSFTGTISKYENIDKLLETIALTGSIKFSREGRVITVKK</sequence>
<dbReference type="Gene3D" id="2.60.120.1440">
    <property type="match status" value="1"/>
</dbReference>
<keyword evidence="1" id="KW-1133">Transmembrane helix</keyword>
<feature type="domain" description="FecR protein" evidence="2">
    <location>
        <begin position="185"/>
        <end position="281"/>
    </location>
</feature>
<reference evidence="4 5" key="1">
    <citation type="submission" date="2021-01" db="EMBL/GenBank/DDBJ databases">
        <title>C459-1 draft genome sequence.</title>
        <authorList>
            <person name="Zhang X.-F."/>
        </authorList>
    </citation>
    <scope>NUCLEOTIDE SEQUENCE [LARGE SCALE GENOMIC DNA]</scope>
    <source>
        <strain evidence="5">C459-1</strain>
    </source>
</reference>
<feature type="domain" description="Protein FecR C-terminal" evidence="3">
    <location>
        <begin position="322"/>
        <end position="389"/>
    </location>
</feature>
<dbReference type="RefSeq" id="WP_202101865.1">
    <property type="nucleotide sequence ID" value="NZ_JAERTY010000002.1"/>
</dbReference>
<keyword evidence="1" id="KW-0472">Membrane</keyword>
<evidence type="ECO:0000259" key="2">
    <source>
        <dbReference type="Pfam" id="PF04773"/>
    </source>
</evidence>
<accession>A0ABS1R067</accession>
<evidence type="ECO:0000259" key="3">
    <source>
        <dbReference type="Pfam" id="PF16344"/>
    </source>
</evidence>
<gene>
    <name evidence="4" type="ORF">JKG61_04935</name>
</gene>
<dbReference type="InterPro" id="IPR012373">
    <property type="entry name" value="Ferrdict_sens_TM"/>
</dbReference>
<dbReference type="EMBL" id="JAERTY010000002">
    <property type="protein sequence ID" value="MBL1408088.1"/>
    <property type="molecule type" value="Genomic_DNA"/>
</dbReference>
<dbReference type="PANTHER" id="PTHR30273:SF2">
    <property type="entry name" value="PROTEIN FECR"/>
    <property type="match status" value="1"/>
</dbReference>
<name>A0ABS1R067_9SPHI</name>
<organism evidence="4 5">
    <name type="scientific">Sphingobacterium faecale</name>
    <dbReference type="NCBI Taxonomy" id="2803775"/>
    <lineage>
        <taxon>Bacteria</taxon>
        <taxon>Pseudomonadati</taxon>
        <taxon>Bacteroidota</taxon>
        <taxon>Sphingobacteriia</taxon>
        <taxon>Sphingobacteriales</taxon>
        <taxon>Sphingobacteriaceae</taxon>
        <taxon>Sphingobacterium</taxon>
    </lineage>
</organism>
<protein>
    <submittedName>
        <fullName evidence="4">FecR family protein</fullName>
    </submittedName>
</protein>
<dbReference type="PANTHER" id="PTHR30273">
    <property type="entry name" value="PERIPLASMIC SIGNAL SENSOR AND SIGMA FACTOR ACTIVATOR FECR-RELATED"/>
    <property type="match status" value="1"/>
</dbReference>
<evidence type="ECO:0000256" key="1">
    <source>
        <dbReference type="SAM" id="Phobius"/>
    </source>
</evidence>
<dbReference type="Gene3D" id="3.55.50.30">
    <property type="match status" value="1"/>
</dbReference>
<feature type="transmembrane region" description="Helical" evidence="1">
    <location>
        <begin position="90"/>
        <end position="108"/>
    </location>
</feature>
<dbReference type="InterPro" id="IPR006860">
    <property type="entry name" value="FecR"/>
</dbReference>
<comment type="caution">
    <text evidence="4">The sequence shown here is derived from an EMBL/GenBank/DDBJ whole genome shotgun (WGS) entry which is preliminary data.</text>
</comment>
<dbReference type="Pfam" id="PF04773">
    <property type="entry name" value="FecR"/>
    <property type="match status" value="1"/>
</dbReference>